<dbReference type="SUPFAM" id="SSF52833">
    <property type="entry name" value="Thioredoxin-like"/>
    <property type="match status" value="1"/>
</dbReference>
<evidence type="ECO:0000313" key="2">
    <source>
        <dbReference type="Proteomes" id="UP000823561"/>
    </source>
</evidence>
<evidence type="ECO:0000313" key="1">
    <source>
        <dbReference type="EMBL" id="KAG5281275.1"/>
    </source>
</evidence>
<dbReference type="Gene3D" id="3.40.30.10">
    <property type="entry name" value="Glutaredoxin"/>
    <property type="match status" value="1"/>
</dbReference>
<dbReference type="InterPro" id="IPR036249">
    <property type="entry name" value="Thioredoxin-like_sf"/>
</dbReference>
<sequence length="226" mass="25766">MEFGKMARETPVTTQVARNQPTHVPLDFQITDVESCVLYDRHGVPVPFQSLYEEQKCIIIFVRHFLCYTCKEYVEDLSKISQDALRAAGVRMVIIGQAAPRHIEPFCSLTGCQHEVFVDPERHIYSRLGLRRGEIFMESASASPHVKSSMLMGSLKSMWRAMNSPAFDFQGDPLQQGGTIIVGPGPEVHFTHFDNNRLDHMPIHWLLQLAGLQPLDFRDHYKVIDI</sequence>
<name>A0AAV6H1R8_9TELE</name>
<protein>
    <recommendedName>
        <fullName evidence="3">Peroxiredoxin like 2C</fullName>
    </recommendedName>
</protein>
<dbReference type="CDD" id="cd02970">
    <property type="entry name" value="PRX_like2"/>
    <property type="match status" value="1"/>
</dbReference>
<dbReference type="EMBL" id="JADWDJ010000005">
    <property type="protein sequence ID" value="KAG5281275.1"/>
    <property type="molecule type" value="Genomic_DNA"/>
</dbReference>
<proteinExistence type="predicted"/>
<dbReference type="AlphaFoldDB" id="A0AAV6H1R8"/>
<dbReference type="PANTHER" id="PTHR28630">
    <property type="match status" value="1"/>
</dbReference>
<dbReference type="PANTHER" id="PTHR28630:SF3">
    <property type="entry name" value="PEROXIREDOXIN-LIKE 2C"/>
    <property type="match status" value="1"/>
</dbReference>
<dbReference type="InterPro" id="IPR032801">
    <property type="entry name" value="PXL2A/B/C"/>
</dbReference>
<organism evidence="1 2">
    <name type="scientific">Alosa alosa</name>
    <name type="common">allis shad</name>
    <dbReference type="NCBI Taxonomy" id="278164"/>
    <lineage>
        <taxon>Eukaryota</taxon>
        <taxon>Metazoa</taxon>
        <taxon>Chordata</taxon>
        <taxon>Craniata</taxon>
        <taxon>Vertebrata</taxon>
        <taxon>Euteleostomi</taxon>
        <taxon>Actinopterygii</taxon>
        <taxon>Neopterygii</taxon>
        <taxon>Teleostei</taxon>
        <taxon>Clupei</taxon>
        <taxon>Clupeiformes</taxon>
        <taxon>Clupeoidei</taxon>
        <taxon>Clupeidae</taxon>
        <taxon>Alosa</taxon>
    </lineage>
</organism>
<dbReference type="Pfam" id="PF13911">
    <property type="entry name" value="AhpC-TSA_2"/>
    <property type="match status" value="1"/>
</dbReference>
<dbReference type="Proteomes" id="UP000823561">
    <property type="component" value="Chromosome 5"/>
</dbReference>
<comment type="caution">
    <text evidence="1">The sequence shown here is derived from an EMBL/GenBank/DDBJ whole genome shotgun (WGS) entry which is preliminary data.</text>
</comment>
<keyword evidence="2" id="KW-1185">Reference proteome</keyword>
<evidence type="ECO:0008006" key="3">
    <source>
        <dbReference type="Google" id="ProtNLM"/>
    </source>
</evidence>
<accession>A0AAV6H1R8</accession>
<gene>
    <name evidence="1" type="ORF">AALO_G00069370</name>
</gene>
<reference evidence="1" key="1">
    <citation type="submission" date="2020-10" db="EMBL/GenBank/DDBJ databases">
        <title>Chromosome-scale genome assembly of the Allis shad, Alosa alosa.</title>
        <authorList>
            <person name="Margot Z."/>
            <person name="Christophe K."/>
            <person name="Cabau C."/>
            <person name="Louis A."/>
            <person name="Berthelot C."/>
            <person name="Parey E."/>
            <person name="Roest Crollius H."/>
            <person name="Montfort J."/>
            <person name="Robinson-Rechavi M."/>
            <person name="Bucao C."/>
            <person name="Bouchez O."/>
            <person name="Gislard M."/>
            <person name="Lluch J."/>
            <person name="Milhes M."/>
            <person name="Lampietro C."/>
            <person name="Lopez Roques C."/>
            <person name="Donnadieu C."/>
            <person name="Braasch I."/>
            <person name="Desvignes T."/>
            <person name="Postlethwait J."/>
            <person name="Bobe J."/>
            <person name="Guiguen Y."/>
        </authorList>
    </citation>
    <scope>NUCLEOTIDE SEQUENCE</scope>
    <source>
        <strain evidence="1">M-15738</strain>
        <tissue evidence="1">Blood</tissue>
    </source>
</reference>